<dbReference type="KEGG" id="slp:Slip_0181"/>
<proteinExistence type="predicted"/>
<keyword evidence="3" id="KW-1185">Reference proteome</keyword>
<feature type="compositionally biased region" description="Basic and acidic residues" evidence="1">
    <location>
        <begin position="98"/>
        <end position="109"/>
    </location>
</feature>
<reference evidence="2 3" key="2">
    <citation type="journal article" date="2010" name="Stand. Genomic Sci.">
        <title>Complete genome sequence of Syntrophothermus lipocalidus type strain (TGB-C1).</title>
        <authorList>
            <person name="Djao O.D."/>
            <person name="Zhang X."/>
            <person name="Lucas S."/>
            <person name="Lapidus A."/>
            <person name="Del Rio T.G."/>
            <person name="Nolan M."/>
            <person name="Tice H."/>
            <person name="Cheng J.F."/>
            <person name="Han C."/>
            <person name="Tapia R."/>
            <person name="Goodwin L."/>
            <person name="Pitluck S."/>
            <person name="Liolios K."/>
            <person name="Ivanova N."/>
            <person name="Mavromatis K."/>
            <person name="Mikhailova N."/>
            <person name="Ovchinnikova G."/>
            <person name="Pati A."/>
            <person name="Brambilla E."/>
            <person name="Chen A."/>
            <person name="Palaniappan K."/>
            <person name="Land M."/>
            <person name="Hauser L."/>
            <person name="Chang Y.J."/>
            <person name="Jeffries C.D."/>
            <person name="Rohde M."/>
            <person name="Sikorski J."/>
            <person name="Spring S."/>
            <person name="Goker M."/>
            <person name="Detter J.C."/>
            <person name="Woyke T."/>
            <person name="Bristow J."/>
            <person name="Eisen J.A."/>
            <person name="Markowitz V."/>
            <person name="Hugenholtz P."/>
            <person name="Kyrpides N.C."/>
            <person name="Klenk H.P."/>
        </authorList>
    </citation>
    <scope>NUCLEOTIDE SEQUENCE [LARGE SCALE GENOMIC DNA]</scope>
    <source>
        <strain evidence="3">DSM 12680 / TGB-C1</strain>
    </source>
</reference>
<dbReference type="Proteomes" id="UP000000378">
    <property type="component" value="Chromosome"/>
</dbReference>
<accession>D7CJ91</accession>
<feature type="region of interest" description="Disordered" evidence="1">
    <location>
        <begin position="52"/>
        <end position="118"/>
    </location>
</feature>
<reference evidence="3" key="1">
    <citation type="journal article" date="2010" name="Stand. Genomic Sci.">
        <title>Complete genome sequence of Syntrophothermus lipocalidus type strain (TGB-C1T).</title>
        <authorList>
            <consortium name="US DOE Joint Genome Institute (JGI-PGF)"/>
            <person name="Djao O."/>
            <person name="Zhang X."/>
            <person name="Lucas S."/>
            <person name="Lapidus A."/>
            <person name="Glavina Del Rio T."/>
            <person name="Nolan M."/>
            <person name="Tice H."/>
            <person name="Cheng J."/>
            <person name="Han C."/>
            <person name="Tapia R."/>
            <person name="Goodwin L."/>
            <person name="Pitluck S."/>
            <person name="Liolios K."/>
            <person name="Ivanova N."/>
            <person name="Mavromatis K."/>
            <person name="Mikhailova N."/>
            <person name="Ovchinnikova G."/>
            <person name="Pati A."/>
            <person name="Brambilla E."/>
            <person name="Chen A."/>
            <person name="Palaniappan K."/>
            <person name="Land M."/>
            <person name="Hauser L."/>
            <person name="Chang Y."/>
            <person name="Jeffries C."/>
            <person name="Rohde M."/>
            <person name="Sikorski J."/>
            <person name="Spring S."/>
            <person name="Goker M."/>
            <person name="Detter J."/>
            <person name="Woyke T."/>
            <person name="Bristow J."/>
            <person name="Eisen J."/>
            <person name="Markowitz V."/>
            <person name="Hugenholtz P."/>
            <person name="Kyrpides N."/>
            <person name="Klenk H."/>
        </authorList>
    </citation>
    <scope>NUCLEOTIDE SEQUENCE [LARGE SCALE GENOMIC DNA]</scope>
    <source>
        <strain evidence="3">DSM 12680 / TGB-C1</strain>
    </source>
</reference>
<name>D7CJ91_SYNLT</name>
<protein>
    <submittedName>
        <fullName evidence="2">Uncharacterized protein</fullName>
    </submittedName>
</protein>
<gene>
    <name evidence="2" type="ordered locus">Slip_0181</name>
</gene>
<dbReference type="HOGENOM" id="CLU_1331368_0_0_9"/>
<evidence type="ECO:0000313" key="3">
    <source>
        <dbReference type="Proteomes" id="UP000000378"/>
    </source>
</evidence>
<dbReference type="AlphaFoldDB" id="D7CJ91"/>
<organism evidence="2 3">
    <name type="scientific">Syntrophothermus lipocalidus (strain DSM 12680 / TGB-C1)</name>
    <dbReference type="NCBI Taxonomy" id="643648"/>
    <lineage>
        <taxon>Bacteria</taxon>
        <taxon>Bacillati</taxon>
        <taxon>Bacillota</taxon>
        <taxon>Clostridia</taxon>
        <taxon>Eubacteriales</taxon>
        <taxon>Syntrophomonadaceae</taxon>
        <taxon>Syntrophothermus</taxon>
    </lineage>
</organism>
<dbReference type="EMBL" id="CP002048">
    <property type="protein sequence ID" value="ADI00980.1"/>
    <property type="molecule type" value="Genomic_DNA"/>
</dbReference>
<sequence>MLEIMELARPLLERYRGCSVEDMIIDLVAKCGGGAEMLEAASLAGARVGKPATLPATGVVSPSSNEVRSEGGEIHLGAGVGGEEGSPASGRAPVGRGKRNEAGKAEKKPRSSAKKTPVEDVGVVVAELESMDTAVMPSYLESFLKKDLEEIAARLNLKGLSGRSKPHIASRIVRYYEEKRLPERIAQRAPADDEAFMEEMRKKYGF</sequence>
<dbReference type="STRING" id="643648.Slip_0181"/>
<evidence type="ECO:0000256" key="1">
    <source>
        <dbReference type="SAM" id="MobiDB-lite"/>
    </source>
</evidence>
<evidence type="ECO:0000313" key="2">
    <source>
        <dbReference type="EMBL" id="ADI00980.1"/>
    </source>
</evidence>